<dbReference type="PANTHER" id="PTHR35902:SF3">
    <property type="entry name" value="NPCBM-ASSOCIATED, NEW3 DOMAIN OF ALPHA-GALACTOSIDASE"/>
    <property type="match status" value="1"/>
</dbReference>
<evidence type="ECO:0000313" key="3">
    <source>
        <dbReference type="EMBL" id="SFM78331.1"/>
    </source>
</evidence>
<keyword evidence="2" id="KW-0472">Membrane</keyword>
<gene>
    <name evidence="3" type="ORF">SAMN04488696_2366</name>
</gene>
<evidence type="ECO:0000313" key="4">
    <source>
        <dbReference type="Proteomes" id="UP000198535"/>
    </source>
</evidence>
<organism evidence="3 4">
    <name type="scientific">Methanolobus profundi</name>
    <dbReference type="NCBI Taxonomy" id="487685"/>
    <lineage>
        <taxon>Archaea</taxon>
        <taxon>Methanobacteriati</taxon>
        <taxon>Methanobacteriota</taxon>
        <taxon>Stenosarchaea group</taxon>
        <taxon>Methanomicrobia</taxon>
        <taxon>Methanosarcinales</taxon>
        <taxon>Methanosarcinaceae</taxon>
        <taxon>Methanolobus</taxon>
    </lineage>
</organism>
<keyword evidence="2" id="KW-0812">Transmembrane</keyword>
<evidence type="ECO:0000256" key="1">
    <source>
        <dbReference type="SAM" id="MobiDB-lite"/>
    </source>
</evidence>
<dbReference type="PANTHER" id="PTHR35902">
    <property type="entry name" value="S-LAYER DOMAIN-LIKE PROTEIN-RELATED"/>
    <property type="match status" value="1"/>
</dbReference>
<dbReference type="EMBL" id="FOUJ01000005">
    <property type="protein sequence ID" value="SFM78331.1"/>
    <property type="molecule type" value="Genomic_DNA"/>
</dbReference>
<feature type="transmembrane region" description="Helical" evidence="2">
    <location>
        <begin position="408"/>
        <end position="425"/>
    </location>
</feature>
<reference evidence="4" key="1">
    <citation type="submission" date="2016-10" db="EMBL/GenBank/DDBJ databases">
        <authorList>
            <person name="Varghese N."/>
            <person name="Submissions S."/>
        </authorList>
    </citation>
    <scope>NUCLEOTIDE SEQUENCE [LARGE SCALE GENOMIC DNA]</scope>
    <source>
        <strain evidence="4">Mob M</strain>
    </source>
</reference>
<dbReference type="STRING" id="487685.SAMN04488696_2366"/>
<dbReference type="InterPro" id="IPR013783">
    <property type="entry name" value="Ig-like_fold"/>
</dbReference>
<keyword evidence="4" id="KW-1185">Reference proteome</keyword>
<protein>
    <submittedName>
        <fullName evidence="3">Conserved repeat domain-containing protein</fullName>
    </submittedName>
</protein>
<dbReference type="Proteomes" id="UP000198535">
    <property type="component" value="Unassembled WGS sequence"/>
</dbReference>
<dbReference type="AlphaFoldDB" id="A0A1I4TNX4"/>
<proteinExistence type="predicted"/>
<sequence>MRKLLILMLILLLPITNAAAGLNAGASGVNVDLMTQSPYPARPGETVELTLSLQNEGSNDLSDVVVSIDADYPFSQVSGQSLTKTISYMEARQDEEDATTVKFKLKVDSDVSDGTYDIDVIVKDSESDSSSVTTLEVEVQGKEYAQIVTISDSSIDVATVEPLEFVITNTGSSPLQNMAVSWEESTGTILPVYSSNTKYITSLDVDESVAVVYSVMADVDADPGLYQLDITLEFQDYNSNTTLIETKAGMFVGGTTDFDLSYSESDEGEVSLSLANVGNNEAYSVKVSIPEQDNFEATGSTSTIVGNLEKGDYTITSFSISQTSSMPSMDEGSSGTADAEPSEMTEEDMEAMQEEMEAKTELLVNIEYTDSAGQRHTVEKAVQIEELTGGTMGDMSGGPGQSSSSNSYLLYGAVALVVVVVGLNYRKKKMIKEGNYVPLNVELRNLKAKILKKD</sequence>
<evidence type="ECO:0000256" key="2">
    <source>
        <dbReference type="SAM" id="Phobius"/>
    </source>
</evidence>
<keyword evidence="2" id="KW-1133">Transmembrane helix</keyword>
<accession>A0A1I4TNX4</accession>
<name>A0A1I4TNX4_9EURY</name>
<dbReference type="Gene3D" id="2.60.40.10">
    <property type="entry name" value="Immunoglobulins"/>
    <property type="match status" value="1"/>
</dbReference>
<feature type="region of interest" description="Disordered" evidence="1">
    <location>
        <begin position="322"/>
        <end position="344"/>
    </location>
</feature>